<evidence type="ECO:0000256" key="1">
    <source>
        <dbReference type="ARBA" id="ARBA00004935"/>
    </source>
</evidence>
<dbReference type="SUPFAM" id="SSF53756">
    <property type="entry name" value="UDP-Glycosyltransferase/glycogen phosphorylase"/>
    <property type="match status" value="1"/>
</dbReference>
<accession>A0A8E3S6A8</accession>
<reference evidence="10" key="1">
    <citation type="journal article" date="2019" name="Roy. Soc. Open Sci.">
        <title>Functional characterization of three flavonoid glycosyltransferases from Andrographis paniculata.</title>
        <authorList>
            <person name="Li Y."/>
            <person name="Li X.L."/>
            <person name="Lai C.J."/>
            <person name="Wang R.S."/>
            <person name="Kang L.P."/>
            <person name="Ma T."/>
            <person name="Zhao Z.H."/>
            <person name="Gao W."/>
            <person name="Huang L.Q."/>
        </authorList>
    </citation>
    <scope>NUCLEOTIDE SEQUENCE</scope>
</reference>
<evidence type="ECO:0000256" key="5">
    <source>
        <dbReference type="ARBA" id="ARBA00022729"/>
    </source>
</evidence>
<dbReference type="FunFam" id="3.40.50.2000:FF:000019">
    <property type="entry name" value="Glycosyltransferase"/>
    <property type="match status" value="1"/>
</dbReference>
<dbReference type="PANTHER" id="PTHR11926">
    <property type="entry name" value="GLUCOSYL/GLUCURONOSYL TRANSFERASES"/>
    <property type="match status" value="1"/>
</dbReference>
<comment type="pathway">
    <text evidence="1">Pigment biosynthesis; anthocyanin biosynthesis.</text>
</comment>
<organism evidence="10">
    <name type="scientific">Andrographis paniculata</name>
    <name type="common">Creat</name>
    <name type="synonym">Justicia paniculata</name>
    <dbReference type="NCBI Taxonomy" id="175694"/>
    <lineage>
        <taxon>Eukaryota</taxon>
        <taxon>Viridiplantae</taxon>
        <taxon>Streptophyta</taxon>
        <taxon>Embryophyta</taxon>
        <taxon>Tracheophyta</taxon>
        <taxon>Spermatophyta</taxon>
        <taxon>Magnoliopsida</taxon>
        <taxon>eudicotyledons</taxon>
        <taxon>Gunneridae</taxon>
        <taxon>Pentapetalae</taxon>
        <taxon>asterids</taxon>
        <taxon>lamiids</taxon>
        <taxon>Lamiales</taxon>
        <taxon>Acanthaceae</taxon>
        <taxon>Acanthoideae</taxon>
        <taxon>Andrographideae</taxon>
        <taxon>Andrographis</taxon>
    </lineage>
</organism>
<dbReference type="AlphaFoldDB" id="A0A8E3S6A8"/>
<dbReference type="EMBL" id="MH379336">
    <property type="protein sequence ID" value="QDA11333.1"/>
    <property type="molecule type" value="mRNA"/>
</dbReference>
<dbReference type="GO" id="GO:0080044">
    <property type="term" value="F:quercetin 7-O-glucosyltransferase activity"/>
    <property type="evidence" value="ECO:0007669"/>
    <property type="project" value="TreeGrafter"/>
</dbReference>
<evidence type="ECO:0000313" key="10">
    <source>
        <dbReference type="EMBL" id="QDA11333.1"/>
    </source>
</evidence>
<keyword evidence="5" id="KW-0732">Signal</keyword>
<evidence type="ECO:0000256" key="9">
    <source>
        <dbReference type="RuleBase" id="RU362057"/>
    </source>
</evidence>
<dbReference type="InterPro" id="IPR002213">
    <property type="entry name" value="UDP_glucos_trans"/>
</dbReference>
<gene>
    <name evidence="10" type="primary">UGT4</name>
</gene>
<dbReference type="FunFam" id="3.40.50.2000:FF:000057">
    <property type="entry name" value="Glycosyltransferase"/>
    <property type="match status" value="1"/>
</dbReference>
<dbReference type="GO" id="GO:0102816">
    <property type="term" value="F:UDP-D-glucose:delphinidin 3-O-glucosyl-5-O-caffeoylglucoside -O-beta-D-glucosyltransferase activity"/>
    <property type="evidence" value="ECO:0007669"/>
    <property type="project" value="UniProtKB-EC"/>
</dbReference>
<comment type="similarity">
    <text evidence="2 8">Belongs to the UDP-glycosyltransferase family.</text>
</comment>
<dbReference type="Pfam" id="PF00201">
    <property type="entry name" value="UDPGT"/>
    <property type="match status" value="1"/>
</dbReference>
<dbReference type="Gene3D" id="3.40.50.2000">
    <property type="entry name" value="Glycogen Phosphorylase B"/>
    <property type="match status" value="2"/>
</dbReference>
<comment type="function">
    <text evidence="7">Catalyzes the glucosylation at the O-5 position of anthocyanidin 3-glucosides to form anthocyanidin 3,5-di-O-glucosides using UDP-glucose as sugar donor. Anthocyanidin 3,5-di-O-glucosides are molecules that are responsible for pigmentation. Also acts on anthocyanidin 3-O-(6-O-malonylglucoside). Much less active with hydroxycinnamoylglucose derivatives. No activity in the absence of the 3-O-glucoside group.</text>
</comment>
<dbReference type="CDD" id="cd03784">
    <property type="entry name" value="GT1_Gtf-like"/>
    <property type="match status" value="1"/>
</dbReference>
<protein>
    <recommendedName>
        <fullName evidence="9">Glycosyltransferase</fullName>
        <ecNumber evidence="9">2.4.1.-</ecNumber>
    </recommendedName>
</protein>
<proteinExistence type="evidence at transcript level"/>
<keyword evidence="3 8" id="KW-0328">Glycosyltransferase</keyword>
<evidence type="ECO:0000256" key="8">
    <source>
        <dbReference type="RuleBase" id="RU003718"/>
    </source>
</evidence>
<sequence length="463" mass="52290">MDPNVEDRTPHCLLLPYPNQGHINPILQFAKRLSHTRRRIQITFILTKFLLKSTTAAAAAAEADISFRSISDGFDDGGRAHAKSFEEYTDRFELVGRETLTELLRELSDSGRPVDCVVYDPFIPWVLDVAKGFGLPAAAFFTQSCAVNSVYHQVYCGRLRPPLRENEVAVVAAELPPLKAEELPSFIEVHGSYPVVFEMIKSQFRNVEKADWIFVNTFYKLEEKIINSLSEFWPIKAIGPSIPSMCLDKRLQDDEDYGLSLFEPSLSVCLNWLDKHESKSVIYISFGSLVQLTIEQTQELSQALMILDKPFIWIVRKSEESKLPNNFPPENGLIVSWGPQLKVLGHDAIGCFITHCGWNSTLEALSLGVPMVAMPQWTDQNTNAKFVTDIWKVGVWAKKDCKGIVKSNVIIDCVEHVMEDGEEIRKNAIMWKEFAREAVDKGGSSDTNIEDFIITLKEKNEAK</sequence>
<evidence type="ECO:0000256" key="4">
    <source>
        <dbReference type="ARBA" id="ARBA00022679"/>
    </source>
</evidence>
<name>A0A8E3S6A8_ANDPA</name>
<keyword evidence="4 8" id="KW-0808">Transferase</keyword>
<dbReference type="EC" id="2.4.1.-" evidence="9"/>
<evidence type="ECO:0000256" key="3">
    <source>
        <dbReference type="ARBA" id="ARBA00022676"/>
    </source>
</evidence>
<evidence type="ECO:0000256" key="7">
    <source>
        <dbReference type="ARBA" id="ARBA00056922"/>
    </source>
</evidence>
<dbReference type="PROSITE" id="PS00375">
    <property type="entry name" value="UDPGT"/>
    <property type="match status" value="1"/>
</dbReference>
<comment type="catalytic activity">
    <reaction evidence="6">
        <text>an anthocyanidin 3-O-beta-D-glucoside + UDP-alpha-D-glucose = an anthocyanidin 3,5-di-O-beta-D-glucoside + UDP + 2 H(+)</text>
        <dbReference type="Rhea" id="RHEA:35423"/>
        <dbReference type="ChEBI" id="CHEBI:15378"/>
        <dbReference type="ChEBI" id="CHEBI:16307"/>
        <dbReference type="ChEBI" id="CHEBI:57503"/>
        <dbReference type="ChEBI" id="CHEBI:58223"/>
        <dbReference type="ChEBI" id="CHEBI:58885"/>
        <dbReference type="EC" id="2.4.1.298"/>
    </reaction>
</comment>
<evidence type="ECO:0000256" key="2">
    <source>
        <dbReference type="ARBA" id="ARBA00009995"/>
    </source>
</evidence>
<evidence type="ECO:0000256" key="6">
    <source>
        <dbReference type="ARBA" id="ARBA00050360"/>
    </source>
</evidence>
<dbReference type="InterPro" id="IPR035595">
    <property type="entry name" value="UDP_glycos_trans_CS"/>
</dbReference>
<dbReference type="SMR" id="A0A8E3S6A8"/>
<dbReference type="GO" id="GO:0080043">
    <property type="term" value="F:quercetin 3-O-glucosyltransferase activity"/>
    <property type="evidence" value="ECO:0007669"/>
    <property type="project" value="TreeGrafter"/>
</dbReference>
<dbReference type="PANTHER" id="PTHR11926:SF1553">
    <property type="entry name" value="GLYCOSYLTRANSFERASE"/>
    <property type="match status" value="1"/>
</dbReference>